<accession>A0A1N7LVD6</accession>
<evidence type="ECO:0000313" key="2">
    <source>
        <dbReference type="EMBL" id="SIS77825.1"/>
    </source>
</evidence>
<evidence type="ECO:0000313" key="3">
    <source>
        <dbReference type="Proteomes" id="UP000186795"/>
    </source>
</evidence>
<keyword evidence="1" id="KW-1133">Transmembrane helix</keyword>
<keyword evidence="2" id="KW-0378">Hydrolase</keyword>
<reference evidence="3" key="1">
    <citation type="submission" date="2017-01" db="EMBL/GenBank/DDBJ databases">
        <authorList>
            <person name="Varghese N."/>
            <person name="Submissions S."/>
        </authorList>
    </citation>
    <scope>NUCLEOTIDE SEQUENCE [LARGE SCALE GENOMIC DNA]</scope>
    <source>
        <strain evidence="3">DSM 45196</strain>
    </source>
</reference>
<feature type="transmembrane region" description="Helical" evidence="1">
    <location>
        <begin position="86"/>
        <end position="103"/>
    </location>
</feature>
<organism evidence="2 3">
    <name type="scientific">Kroppenstedtia eburnea</name>
    <dbReference type="NCBI Taxonomy" id="714067"/>
    <lineage>
        <taxon>Bacteria</taxon>
        <taxon>Bacillati</taxon>
        <taxon>Bacillota</taxon>
        <taxon>Bacilli</taxon>
        <taxon>Bacillales</taxon>
        <taxon>Thermoactinomycetaceae</taxon>
        <taxon>Kroppenstedtia</taxon>
    </lineage>
</organism>
<gene>
    <name evidence="2" type="ORF">SAMN05421790_10512</name>
</gene>
<feature type="transmembrane region" description="Helical" evidence="1">
    <location>
        <begin position="110"/>
        <end position="129"/>
    </location>
</feature>
<keyword evidence="1" id="KW-0812">Transmembrane</keyword>
<feature type="transmembrane region" description="Helical" evidence="1">
    <location>
        <begin position="61"/>
        <end position="80"/>
    </location>
</feature>
<keyword evidence="3" id="KW-1185">Reference proteome</keyword>
<dbReference type="GO" id="GO:0016787">
    <property type="term" value="F:hydrolase activity"/>
    <property type="evidence" value="ECO:0007669"/>
    <property type="project" value="UniProtKB-KW"/>
</dbReference>
<dbReference type="EMBL" id="FTOD01000005">
    <property type="protein sequence ID" value="SIS77825.1"/>
    <property type="molecule type" value="Genomic_DNA"/>
</dbReference>
<dbReference type="Proteomes" id="UP000186795">
    <property type="component" value="Unassembled WGS sequence"/>
</dbReference>
<sequence length="222" mass="23750">MTGNTHLALGLTAGAVAVGVTGAGSHVLEATGMVLVASLGSLVPDIDEDGSLLNNLLFKSIRYRSAALAVAGVLFALFALLQGLDWWIFFSGIYAVAVAFIPHRSFTHSFLSMGIVTWITYLAHPTYAVAMALGYFSHLLADAVTVGGVPFFWPWKQRIGLRNLGVRIRSGDTIDKVTGKISMYGGCAALIWLLFQETSFDTFLSSALQQLDTVKGLFGWGG</sequence>
<protein>
    <submittedName>
        <fullName evidence="2">Membrane-bound metal-dependent hydrolase YbcI, DUF457 family</fullName>
    </submittedName>
</protein>
<evidence type="ECO:0000256" key="1">
    <source>
        <dbReference type="SAM" id="Phobius"/>
    </source>
</evidence>
<dbReference type="PANTHER" id="PTHR35531">
    <property type="entry name" value="INNER MEMBRANE PROTEIN YBCI-RELATED"/>
    <property type="match status" value="1"/>
</dbReference>
<dbReference type="InterPro" id="IPR007404">
    <property type="entry name" value="YdjM-like"/>
</dbReference>
<name>A0A1N7LVD6_9BACL</name>
<dbReference type="AlphaFoldDB" id="A0A1N7LVD6"/>
<dbReference type="Pfam" id="PF04307">
    <property type="entry name" value="YdjM"/>
    <property type="match status" value="1"/>
</dbReference>
<dbReference type="PANTHER" id="PTHR35531:SF1">
    <property type="entry name" value="INNER MEMBRANE PROTEIN YBCI-RELATED"/>
    <property type="match status" value="1"/>
</dbReference>
<keyword evidence="1" id="KW-0472">Membrane</keyword>
<proteinExistence type="predicted"/>
<dbReference type="OrthoDB" id="5459053at2"/>
<dbReference type="RefSeq" id="WP_159439691.1">
    <property type="nucleotide sequence ID" value="NZ_FTOD01000005.1"/>
</dbReference>